<keyword evidence="2" id="KW-1185">Reference proteome</keyword>
<sequence length="67" mass="8065">MLINHIILLLYNITCLCYFSQLYTFFHFLDMLIGSLLPVLTINVTMYIFQSYGETFMENENSWRLKE</sequence>
<evidence type="ECO:0000313" key="2">
    <source>
        <dbReference type="Proteomes" id="UP001055811"/>
    </source>
</evidence>
<gene>
    <name evidence="1" type="ORF">L2E82_28398</name>
</gene>
<proteinExistence type="predicted"/>
<dbReference type="Proteomes" id="UP001055811">
    <property type="component" value="Linkage Group LG05"/>
</dbReference>
<protein>
    <submittedName>
        <fullName evidence="1">Uncharacterized protein</fullName>
    </submittedName>
</protein>
<dbReference type="EMBL" id="CM042013">
    <property type="protein sequence ID" value="KAI3738369.1"/>
    <property type="molecule type" value="Genomic_DNA"/>
</dbReference>
<name>A0ACB9CVN1_CICIN</name>
<reference evidence="2" key="1">
    <citation type="journal article" date="2022" name="Mol. Ecol. Resour.">
        <title>The genomes of chicory, endive, great burdock and yacon provide insights into Asteraceae palaeo-polyploidization history and plant inulin production.</title>
        <authorList>
            <person name="Fan W."/>
            <person name="Wang S."/>
            <person name="Wang H."/>
            <person name="Wang A."/>
            <person name="Jiang F."/>
            <person name="Liu H."/>
            <person name="Zhao H."/>
            <person name="Xu D."/>
            <person name="Zhang Y."/>
        </authorList>
    </citation>
    <scope>NUCLEOTIDE SEQUENCE [LARGE SCALE GENOMIC DNA]</scope>
    <source>
        <strain evidence="2">cv. Punajuju</strain>
    </source>
</reference>
<reference evidence="1 2" key="2">
    <citation type="journal article" date="2022" name="Mol. Ecol. Resour.">
        <title>The genomes of chicory, endive, great burdock and yacon provide insights into Asteraceae paleo-polyploidization history and plant inulin production.</title>
        <authorList>
            <person name="Fan W."/>
            <person name="Wang S."/>
            <person name="Wang H."/>
            <person name="Wang A."/>
            <person name="Jiang F."/>
            <person name="Liu H."/>
            <person name="Zhao H."/>
            <person name="Xu D."/>
            <person name="Zhang Y."/>
        </authorList>
    </citation>
    <scope>NUCLEOTIDE SEQUENCE [LARGE SCALE GENOMIC DNA]</scope>
    <source>
        <strain evidence="2">cv. Punajuju</strain>
        <tissue evidence="1">Leaves</tissue>
    </source>
</reference>
<evidence type="ECO:0000313" key="1">
    <source>
        <dbReference type="EMBL" id="KAI3738369.1"/>
    </source>
</evidence>
<comment type="caution">
    <text evidence="1">The sequence shown here is derived from an EMBL/GenBank/DDBJ whole genome shotgun (WGS) entry which is preliminary data.</text>
</comment>
<accession>A0ACB9CVN1</accession>
<organism evidence="1 2">
    <name type="scientific">Cichorium intybus</name>
    <name type="common">Chicory</name>
    <dbReference type="NCBI Taxonomy" id="13427"/>
    <lineage>
        <taxon>Eukaryota</taxon>
        <taxon>Viridiplantae</taxon>
        <taxon>Streptophyta</taxon>
        <taxon>Embryophyta</taxon>
        <taxon>Tracheophyta</taxon>
        <taxon>Spermatophyta</taxon>
        <taxon>Magnoliopsida</taxon>
        <taxon>eudicotyledons</taxon>
        <taxon>Gunneridae</taxon>
        <taxon>Pentapetalae</taxon>
        <taxon>asterids</taxon>
        <taxon>campanulids</taxon>
        <taxon>Asterales</taxon>
        <taxon>Asteraceae</taxon>
        <taxon>Cichorioideae</taxon>
        <taxon>Cichorieae</taxon>
        <taxon>Cichoriinae</taxon>
        <taxon>Cichorium</taxon>
    </lineage>
</organism>